<accession>A0A420XIL1</accession>
<dbReference type="Proteomes" id="UP000280099">
    <property type="component" value="Unassembled WGS sequence"/>
</dbReference>
<evidence type="ECO:0008006" key="3">
    <source>
        <dbReference type="Google" id="ProtNLM"/>
    </source>
</evidence>
<dbReference type="PROSITE" id="PS51257">
    <property type="entry name" value="PROKAR_LIPOPROTEIN"/>
    <property type="match status" value="1"/>
</dbReference>
<evidence type="ECO:0000313" key="2">
    <source>
        <dbReference type="Proteomes" id="UP000280099"/>
    </source>
</evidence>
<gene>
    <name evidence="1" type="ORF">DES31_0294</name>
</gene>
<keyword evidence="2" id="KW-1185">Reference proteome</keyword>
<comment type="caution">
    <text evidence="1">The sequence shown here is derived from an EMBL/GenBank/DDBJ whole genome shotgun (WGS) entry which is preliminary data.</text>
</comment>
<dbReference type="RefSeq" id="WP_121121278.1">
    <property type="nucleotide sequence ID" value="NZ_CP016604.1"/>
</dbReference>
<sequence>MKRFFILVISCSVLSGCITGKDPLMWFWEHGFKMSDKEREVYRTCRKEASKFYNGETQGELWAEFARNCRKEKGY</sequence>
<protein>
    <recommendedName>
        <fullName evidence="3">Lipoprotein</fullName>
    </recommendedName>
</protein>
<evidence type="ECO:0000313" key="1">
    <source>
        <dbReference type="EMBL" id="RKR76981.1"/>
    </source>
</evidence>
<proteinExistence type="predicted"/>
<dbReference type="EMBL" id="RBJC01000004">
    <property type="protein sequence ID" value="RKR76981.1"/>
    <property type="molecule type" value="Genomic_DNA"/>
</dbReference>
<name>A0A420XIL1_9PAST</name>
<dbReference type="AlphaFoldDB" id="A0A420XIL1"/>
<reference evidence="1 2" key="1">
    <citation type="submission" date="2018-10" db="EMBL/GenBank/DDBJ databases">
        <title>Genomic Encyclopedia of Type Strains, Phase IV (KMG-IV): sequencing the most valuable type-strain genomes for metagenomic binning, comparative biology and taxonomic classification.</title>
        <authorList>
            <person name="Goeker M."/>
        </authorList>
    </citation>
    <scope>NUCLEOTIDE SEQUENCE [LARGE SCALE GENOMIC DNA]</scope>
    <source>
        <strain evidence="1 2">DSM 23800</strain>
    </source>
</reference>
<dbReference type="OrthoDB" id="9865146at2"/>
<organism evidence="1 2">
    <name type="scientific">Otariodibacter oris</name>
    <dbReference type="NCBI Taxonomy" id="1032623"/>
    <lineage>
        <taxon>Bacteria</taxon>
        <taxon>Pseudomonadati</taxon>
        <taxon>Pseudomonadota</taxon>
        <taxon>Gammaproteobacteria</taxon>
        <taxon>Pasteurellales</taxon>
        <taxon>Pasteurellaceae</taxon>
        <taxon>Otariodibacter</taxon>
    </lineage>
</organism>